<dbReference type="Gramene" id="LPERR02G27110.1">
    <property type="protein sequence ID" value="LPERR02G27110.1"/>
    <property type="gene ID" value="LPERR02G27110"/>
</dbReference>
<reference evidence="2 3" key="1">
    <citation type="submission" date="2012-08" db="EMBL/GenBank/DDBJ databases">
        <title>Oryza genome evolution.</title>
        <authorList>
            <person name="Wing R.A."/>
        </authorList>
    </citation>
    <scope>NUCLEOTIDE SEQUENCE</scope>
</reference>
<proteinExistence type="predicted"/>
<keyword evidence="3" id="KW-1185">Reference proteome</keyword>
<name>A0A0D9VL90_9ORYZ</name>
<accession>A0A0D9VL90</accession>
<dbReference type="AlphaFoldDB" id="A0A0D9VL90"/>
<reference evidence="3" key="2">
    <citation type="submission" date="2013-12" db="EMBL/GenBank/DDBJ databases">
        <authorList>
            <person name="Yu Y."/>
            <person name="Lee S."/>
            <person name="de Baynast K."/>
            <person name="Wissotski M."/>
            <person name="Liu L."/>
            <person name="Talag J."/>
            <person name="Goicoechea J."/>
            <person name="Angelova A."/>
            <person name="Jetty R."/>
            <person name="Kudrna D."/>
            <person name="Golser W."/>
            <person name="Rivera L."/>
            <person name="Zhang J."/>
            <person name="Wing R."/>
        </authorList>
    </citation>
    <scope>NUCLEOTIDE SEQUENCE</scope>
</reference>
<protein>
    <submittedName>
        <fullName evidence="2">Uncharacterized protein</fullName>
    </submittedName>
</protein>
<organism evidence="2 3">
    <name type="scientific">Leersia perrieri</name>
    <dbReference type="NCBI Taxonomy" id="77586"/>
    <lineage>
        <taxon>Eukaryota</taxon>
        <taxon>Viridiplantae</taxon>
        <taxon>Streptophyta</taxon>
        <taxon>Embryophyta</taxon>
        <taxon>Tracheophyta</taxon>
        <taxon>Spermatophyta</taxon>
        <taxon>Magnoliopsida</taxon>
        <taxon>Liliopsida</taxon>
        <taxon>Poales</taxon>
        <taxon>Poaceae</taxon>
        <taxon>BOP clade</taxon>
        <taxon>Oryzoideae</taxon>
        <taxon>Oryzeae</taxon>
        <taxon>Oryzinae</taxon>
        <taxon>Leersia</taxon>
    </lineage>
</organism>
<evidence type="ECO:0000313" key="3">
    <source>
        <dbReference type="Proteomes" id="UP000032180"/>
    </source>
</evidence>
<evidence type="ECO:0000256" key="1">
    <source>
        <dbReference type="SAM" id="MobiDB-lite"/>
    </source>
</evidence>
<feature type="region of interest" description="Disordered" evidence="1">
    <location>
        <begin position="1"/>
        <end position="24"/>
    </location>
</feature>
<dbReference type="EnsemblPlants" id="LPERR02G27110.1">
    <property type="protein sequence ID" value="LPERR02G27110.1"/>
    <property type="gene ID" value="LPERR02G27110"/>
</dbReference>
<reference evidence="2" key="3">
    <citation type="submission" date="2015-04" db="UniProtKB">
        <authorList>
            <consortium name="EnsemblPlants"/>
        </authorList>
    </citation>
    <scope>IDENTIFICATION</scope>
</reference>
<feature type="compositionally biased region" description="Low complexity" evidence="1">
    <location>
        <begin position="7"/>
        <end position="24"/>
    </location>
</feature>
<dbReference type="Proteomes" id="UP000032180">
    <property type="component" value="Chromosome 2"/>
</dbReference>
<dbReference type="HOGENOM" id="CLU_2007205_0_0_1"/>
<sequence length="124" mass="12837">MEGALLPATHPAATPPATTQAAVPPSFPSSYVPGAWFLPGAQQSMSPSAAPYWLTGLHQSGIAGSSAEGSRWFPAGIGASASAAPNPEHPDLQALILLSWVDCYRCYIELHALPMPKASSKLIA</sequence>
<evidence type="ECO:0000313" key="2">
    <source>
        <dbReference type="EnsemblPlants" id="LPERR02G27110.1"/>
    </source>
</evidence>